<dbReference type="Pfam" id="PF13516">
    <property type="entry name" value="LRR_6"/>
    <property type="match status" value="2"/>
</dbReference>
<dbReference type="PANTHER" id="PTHR13318">
    <property type="entry name" value="PARTNER OF PAIRED, ISOFORM B-RELATED"/>
    <property type="match status" value="1"/>
</dbReference>
<dbReference type="PROSITE" id="PS50181">
    <property type="entry name" value="FBOX"/>
    <property type="match status" value="1"/>
</dbReference>
<keyword evidence="1" id="KW-0833">Ubl conjugation pathway</keyword>
<reference evidence="4 5" key="1">
    <citation type="submission" date="2025-05" db="UniProtKB">
        <authorList>
            <consortium name="RefSeq"/>
        </authorList>
    </citation>
    <scope>IDENTIFICATION</scope>
</reference>
<proteinExistence type="predicted"/>
<protein>
    <submittedName>
        <fullName evidence="4 5">F-box/LRR-repeat protein 20-like</fullName>
    </submittedName>
</protein>
<evidence type="ECO:0000259" key="2">
    <source>
        <dbReference type="PROSITE" id="PS50181"/>
    </source>
</evidence>
<dbReference type="RefSeq" id="XP_014664149.1">
    <property type="nucleotide sequence ID" value="XM_014808663.1"/>
</dbReference>
<dbReference type="InterPro" id="IPR057207">
    <property type="entry name" value="FBXL15_LRR"/>
</dbReference>
<dbReference type="InterPro" id="IPR036047">
    <property type="entry name" value="F-box-like_dom_sf"/>
</dbReference>
<keyword evidence="3" id="KW-1185">Reference proteome</keyword>
<evidence type="ECO:0000313" key="3">
    <source>
        <dbReference type="Proteomes" id="UP000695022"/>
    </source>
</evidence>
<dbReference type="InterPro" id="IPR032675">
    <property type="entry name" value="LRR_dom_sf"/>
</dbReference>
<evidence type="ECO:0000256" key="1">
    <source>
        <dbReference type="ARBA" id="ARBA00022786"/>
    </source>
</evidence>
<dbReference type="SUPFAM" id="SSF52047">
    <property type="entry name" value="RNI-like"/>
    <property type="match status" value="1"/>
</dbReference>
<dbReference type="Pfam" id="PF12937">
    <property type="entry name" value="F-box-like"/>
    <property type="match status" value="1"/>
</dbReference>
<dbReference type="InterPro" id="IPR006553">
    <property type="entry name" value="Leu-rich_rpt_Cys-con_subtyp"/>
</dbReference>
<gene>
    <name evidence="4 5" type="primary">LOC106806655</name>
</gene>
<dbReference type="SMART" id="SM00367">
    <property type="entry name" value="LRR_CC"/>
    <property type="match status" value="13"/>
</dbReference>
<dbReference type="Gene3D" id="3.80.10.10">
    <property type="entry name" value="Ribonuclease Inhibitor"/>
    <property type="match status" value="4"/>
</dbReference>
<sequence length="642" mass="70228">MTSWPKDNAKVIDDSTPNLGALHDDETKMNIKKDVIKNKWELCDYTTDIADDEAVVEILPDSLVLKIFGYLDTANLCCGVRPTCRHWYELSYDRSLWRLLDVSESAVTDAELLMLLDTVKDQVQEINLGRCSALTDVGFVHAGITCTKLRKLHVNNTQISDEGLSALVHKYPHLRQISVYMCPCLSSIYAHLSKLNYLEEFVNPYLGMDDPPEDFITGLSGILGNCTRLRVLVIDECPSLTDDALEQIAQQCPLLAKLQLVGSMNVTDDGLVAFSKGCLSLLSLNVAMTTIGDHAIAEITTRCRSLQNLTISGAARITDRGLAAVGRHCASLRCLVVNDSFVTPSSVTDTGISAIARGCRQLRYLEICYCQHVGDTSVVLLARCCPLLEKLHVMGSEGVTDVTLQAVAETCPRFSCLVAQSCPGITDVGITALLTKCRQLEVVDVARCTNVKSFGEILVESPSRLSVLDVSMCEAIGGAALQQMAEWSPGLDHLFMHGCVEVDDDGVRALVQRCSILQHLELSVLPSQRSLVTDVGLGHIATHCKHLQQLNIRGNCYVTEAGLLLLLTKCVALRRLFLTVGAGTELEEDSIFQLVEAARGRCEALLTGTGAPDARNANFRFPPLAKTLYCQKNENVMDFGLY</sequence>
<accession>A0ABM1DW27</accession>
<dbReference type="GeneID" id="106806655"/>
<feature type="domain" description="F-box" evidence="2">
    <location>
        <begin position="53"/>
        <end position="100"/>
    </location>
</feature>
<dbReference type="Pfam" id="PF25372">
    <property type="entry name" value="DUF7885"/>
    <property type="match status" value="1"/>
</dbReference>
<dbReference type="RefSeq" id="XP_014664148.1">
    <property type="nucleotide sequence ID" value="XM_014808662.1"/>
</dbReference>
<dbReference type="Proteomes" id="UP000695022">
    <property type="component" value="Unplaced"/>
</dbReference>
<dbReference type="InterPro" id="IPR001611">
    <property type="entry name" value="Leu-rich_rpt"/>
</dbReference>
<dbReference type="InterPro" id="IPR001810">
    <property type="entry name" value="F-box_dom"/>
</dbReference>
<organism evidence="3 4">
    <name type="scientific">Priapulus caudatus</name>
    <name type="common">Priapulid worm</name>
    <dbReference type="NCBI Taxonomy" id="37621"/>
    <lineage>
        <taxon>Eukaryota</taxon>
        <taxon>Metazoa</taxon>
        <taxon>Ecdysozoa</taxon>
        <taxon>Scalidophora</taxon>
        <taxon>Priapulida</taxon>
        <taxon>Priapulimorpha</taxon>
        <taxon>Priapulimorphida</taxon>
        <taxon>Priapulidae</taxon>
        <taxon>Priapulus</taxon>
    </lineage>
</organism>
<dbReference type="SUPFAM" id="SSF81383">
    <property type="entry name" value="F-box domain"/>
    <property type="match status" value="1"/>
</dbReference>
<evidence type="ECO:0000313" key="4">
    <source>
        <dbReference type="RefSeq" id="XP_014664148.1"/>
    </source>
</evidence>
<name>A0ABM1DW27_PRICU</name>
<evidence type="ECO:0000313" key="5">
    <source>
        <dbReference type="RefSeq" id="XP_014664149.1"/>
    </source>
</evidence>